<accession>A0ABU0MEE1</accession>
<evidence type="ECO:0000313" key="2">
    <source>
        <dbReference type="EMBL" id="MDQ0531804.1"/>
    </source>
</evidence>
<dbReference type="Proteomes" id="UP001244552">
    <property type="component" value="Unassembled WGS sequence"/>
</dbReference>
<evidence type="ECO:0000313" key="3">
    <source>
        <dbReference type="Proteomes" id="UP001244552"/>
    </source>
</evidence>
<name>A0ABU0MEE1_9PROT</name>
<dbReference type="EMBL" id="JAUSVU010000002">
    <property type="protein sequence ID" value="MDQ0531804.1"/>
    <property type="molecule type" value="Genomic_DNA"/>
</dbReference>
<feature type="region of interest" description="Disordered" evidence="1">
    <location>
        <begin position="1"/>
        <end position="26"/>
    </location>
</feature>
<gene>
    <name evidence="2" type="ORF">QO018_000640</name>
</gene>
<proteinExistence type="predicted"/>
<protein>
    <submittedName>
        <fullName evidence="2">Uncharacterized protein</fullName>
    </submittedName>
</protein>
<dbReference type="RefSeq" id="WP_209978718.1">
    <property type="nucleotide sequence ID" value="NZ_JAGINO010000002.1"/>
</dbReference>
<reference evidence="2 3" key="1">
    <citation type="submission" date="2023-07" db="EMBL/GenBank/DDBJ databases">
        <title>Genomic Encyclopedia of Type Strains, Phase IV (KMG-IV): sequencing the most valuable type-strain genomes for metagenomic binning, comparative biology and taxonomic classification.</title>
        <authorList>
            <person name="Goeker M."/>
        </authorList>
    </citation>
    <scope>NUCLEOTIDE SEQUENCE [LARGE SCALE GENOMIC DNA]</scope>
    <source>
        <strain evidence="2 3">DSM 19922</strain>
    </source>
</reference>
<sequence>MDGGAVMLGSGEGDGDGLVTGRLRDLPERGDPAVPGLVCGRGWVALMYARGRMDVAQLAAAVDIGRGLAMAIPTASGLRAMDPSRLVVDGGNRTSPPLAPSGGTVSWELAEGPAWRLERWCASVRAAGKAGWLRGRHRTLYLDVAVVLVVTGEAEPRGLDVELGLRNGRVSEAVLKALGGYAATFGLGVPKNTA</sequence>
<keyword evidence="3" id="KW-1185">Reference proteome</keyword>
<evidence type="ECO:0000256" key="1">
    <source>
        <dbReference type="SAM" id="MobiDB-lite"/>
    </source>
</evidence>
<organism evidence="2 3">
    <name type="scientific">Azospirillum picis</name>
    <dbReference type="NCBI Taxonomy" id="488438"/>
    <lineage>
        <taxon>Bacteria</taxon>
        <taxon>Pseudomonadati</taxon>
        <taxon>Pseudomonadota</taxon>
        <taxon>Alphaproteobacteria</taxon>
        <taxon>Rhodospirillales</taxon>
        <taxon>Azospirillaceae</taxon>
        <taxon>Azospirillum</taxon>
    </lineage>
</organism>
<comment type="caution">
    <text evidence="2">The sequence shown here is derived from an EMBL/GenBank/DDBJ whole genome shotgun (WGS) entry which is preliminary data.</text>
</comment>